<dbReference type="OrthoDB" id="44628at2759"/>
<reference evidence="2 3" key="1">
    <citation type="submission" date="2019-01" db="EMBL/GenBank/DDBJ databases">
        <authorList>
            <person name="Ferrante I. M."/>
        </authorList>
    </citation>
    <scope>NUCLEOTIDE SEQUENCE [LARGE SCALE GENOMIC DNA]</scope>
    <source>
        <strain evidence="2 3">B856</strain>
    </source>
</reference>
<evidence type="ECO:0000313" key="2">
    <source>
        <dbReference type="EMBL" id="VEU44865.1"/>
    </source>
</evidence>
<evidence type="ECO:0000256" key="1">
    <source>
        <dbReference type="SAM" id="Phobius"/>
    </source>
</evidence>
<feature type="transmembrane region" description="Helical" evidence="1">
    <location>
        <begin position="98"/>
        <end position="123"/>
    </location>
</feature>
<keyword evidence="1" id="KW-0812">Transmembrane</keyword>
<keyword evidence="3" id="KW-1185">Reference proteome</keyword>
<protein>
    <submittedName>
        <fullName evidence="2">Uncharacterized protein</fullName>
    </submittedName>
</protein>
<sequence length="125" mass="14606">MSRTPSLCGGFLTDKRSMVAFTWSVTTVLTIFAFATALVLTVKVHTHYKYLERYYDGDDWYEQNYAYYNYDNSQDEENDNENEDSHDEKYRDQIRESYMLLSSMSAKSVTFVAFYTMVLATALSI</sequence>
<dbReference type="EMBL" id="CAACVS010000671">
    <property type="protein sequence ID" value="VEU44865.1"/>
    <property type="molecule type" value="Genomic_DNA"/>
</dbReference>
<feature type="transmembrane region" description="Helical" evidence="1">
    <location>
        <begin position="20"/>
        <end position="42"/>
    </location>
</feature>
<proteinExistence type="predicted"/>
<evidence type="ECO:0000313" key="3">
    <source>
        <dbReference type="Proteomes" id="UP000291116"/>
    </source>
</evidence>
<keyword evidence="1" id="KW-1133">Transmembrane helix</keyword>
<dbReference type="Proteomes" id="UP000291116">
    <property type="component" value="Unassembled WGS sequence"/>
</dbReference>
<name>A0A448ZS42_9STRA</name>
<gene>
    <name evidence="2" type="ORF">PSNMU_V1.4_AUG-EV-PASAV3_0120020</name>
</gene>
<dbReference type="AlphaFoldDB" id="A0A448ZS42"/>
<accession>A0A448ZS42</accession>
<organism evidence="2 3">
    <name type="scientific">Pseudo-nitzschia multistriata</name>
    <dbReference type="NCBI Taxonomy" id="183589"/>
    <lineage>
        <taxon>Eukaryota</taxon>
        <taxon>Sar</taxon>
        <taxon>Stramenopiles</taxon>
        <taxon>Ochrophyta</taxon>
        <taxon>Bacillariophyta</taxon>
        <taxon>Bacillariophyceae</taxon>
        <taxon>Bacillariophycidae</taxon>
        <taxon>Bacillariales</taxon>
        <taxon>Bacillariaceae</taxon>
        <taxon>Pseudo-nitzschia</taxon>
    </lineage>
</organism>
<keyword evidence="1" id="KW-0472">Membrane</keyword>